<organism evidence="2 3">
    <name type="scientific">Rhodamnia argentea</name>
    <dbReference type="NCBI Taxonomy" id="178133"/>
    <lineage>
        <taxon>Eukaryota</taxon>
        <taxon>Viridiplantae</taxon>
        <taxon>Streptophyta</taxon>
        <taxon>Embryophyta</taxon>
        <taxon>Tracheophyta</taxon>
        <taxon>Spermatophyta</taxon>
        <taxon>Magnoliopsida</taxon>
        <taxon>eudicotyledons</taxon>
        <taxon>Gunneridae</taxon>
        <taxon>Pentapetalae</taxon>
        <taxon>rosids</taxon>
        <taxon>malvids</taxon>
        <taxon>Myrtales</taxon>
        <taxon>Myrtaceae</taxon>
        <taxon>Myrtoideae</taxon>
        <taxon>Myrteae</taxon>
        <taxon>Australasian group</taxon>
        <taxon>Rhodamnia</taxon>
    </lineage>
</organism>
<dbReference type="CDD" id="cd22160">
    <property type="entry name" value="F-box_AtFBL13-like"/>
    <property type="match status" value="1"/>
</dbReference>
<evidence type="ECO:0000259" key="1">
    <source>
        <dbReference type="PROSITE" id="PS50181"/>
    </source>
</evidence>
<name>A0ABM3H4F0_9MYRT</name>
<dbReference type="SMART" id="SM00256">
    <property type="entry name" value="FBOX"/>
    <property type="match status" value="1"/>
</dbReference>
<dbReference type="Gene3D" id="1.20.1280.50">
    <property type="match status" value="1"/>
</dbReference>
<dbReference type="SUPFAM" id="SSF81383">
    <property type="entry name" value="F-box domain"/>
    <property type="match status" value="1"/>
</dbReference>
<dbReference type="RefSeq" id="XP_048131490.1">
    <property type="nucleotide sequence ID" value="XM_048275533.1"/>
</dbReference>
<dbReference type="PROSITE" id="PS50181">
    <property type="entry name" value="FBOX"/>
    <property type="match status" value="1"/>
</dbReference>
<proteinExistence type="predicted"/>
<evidence type="ECO:0000313" key="2">
    <source>
        <dbReference type="Proteomes" id="UP000827889"/>
    </source>
</evidence>
<keyword evidence="2" id="KW-1185">Reference proteome</keyword>
<dbReference type="Proteomes" id="UP000827889">
    <property type="component" value="Chromosome 3"/>
</dbReference>
<dbReference type="PANTHER" id="PTHR31293">
    <property type="entry name" value="RNI-LIKE SUPERFAMILY PROTEIN"/>
    <property type="match status" value="1"/>
</dbReference>
<dbReference type="PANTHER" id="PTHR31293:SF12">
    <property type="entry name" value="RNI-LIKE SUPERFAMILY PROTEIN"/>
    <property type="match status" value="1"/>
</dbReference>
<accession>A0ABM3H4F0</accession>
<gene>
    <name evidence="3" type="primary">LOC125314082</name>
</gene>
<sequence length="152" mass="17091">MAAGRWRLLLSPPTAEEEEEIDHISHLPDAIIHHIFSFLPFKDLVKTSVLSKQWRSAWTSTPYIDLSAPSKRFVPSISRALSLCTAAKIEKFHLDAAVSGLHIPTEPDRWFGFAVARKVEDASLVFRRCYGDVPRILYECASLATSGLIRDL</sequence>
<reference evidence="3" key="1">
    <citation type="submission" date="2025-08" db="UniProtKB">
        <authorList>
            <consortium name="RefSeq"/>
        </authorList>
    </citation>
    <scope>IDENTIFICATION</scope>
    <source>
        <tissue evidence="3">Leaf</tissue>
    </source>
</reference>
<evidence type="ECO:0000313" key="3">
    <source>
        <dbReference type="RefSeq" id="XP_048131490.1"/>
    </source>
</evidence>
<protein>
    <submittedName>
        <fullName evidence="3">F-box protein At2g39415</fullName>
    </submittedName>
</protein>
<dbReference type="InterPro" id="IPR055294">
    <property type="entry name" value="FBL60-like"/>
</dbReference>
<dbReference type="GeneID" id="125314082"/>
<dbReference type="InterPro" id="IPR001810">
    <property type="entry name" value="F-box_dom"/>
</dbReference>
<dbReference type="InterPro" id="IPR036047">
    <property type="entry name" value="F-box-like_dom_sf"/>
</dbReference>
<dbReference type="InterPro" id="IPR053781">
    <property type="entry name" value="F-box_AtFBL13-like"/>
</dbReference>
<feature type="domain" description="F-box" evidence="1">
    <location>
        <begin position="21"/>
        <end position="56"/>
    </location>
</feature>
<dbReference type="Pfam" id="PF00646">
    <property type="entry name" value="F-box"/>
    <property type="match status" value="1"/>
</dbReference>